<dbReference type="Pfam" id="PF00817">
    <property type="entry name" value="IMS"/>
    <property type="match status" value="1"/>
</dbReference>
<name>A0A7K3U9H3_9HYPH</name>
<dbReference type="AlphaFoldDB" id="A0A7K3U9H3"/>
<organism evidence="3 4">
    <name type="scientific">Rhizobium phaseoli</name>
    <dbReference type="NCBI Taxonomy" id="396"/>
    <lineage>
        <taxon>Bacteria</taxon>
        <taxon>Pseudomonadati</taxon>
        <taxon>Pseudomonadota</taxon>
        <taxon>Alphaproteobacteria</taxon>
        <taxon>Hyphomicrobiales</taxon>
        <taxon>Rhizobiaceae</taxon>
        <taxon>Rhizobium/Agrobacterium group</taxon>
        <taxon>Rhizobium</taxon>
    </lineage>
</organism>
<evidence type="ECO:0000313" key="4">
    <source>
        <dbReference type="Proteomes" id="UP000471753"/>
    </source>
</evidence>
<evidence type="ECO:0000259" key="2">
    <source>
        <dbReference type="Pfam" id="PF00817"/>
    </source>
</evidence>
<gene>
    <name evidence="3" type="ORF">GR197_05300</name>
</gene>
<reference evidence="3 4" key="1">
    <citation type="submission" date="2019-12" db="EMBL/GenBank/DDBJ databases">
        <title>Rhizobium genotypes associated with high levels of biological nitrogen fixation by grain legumes in a temperate-maritime cropping system.</title>
        <authorList>
            <person name="Maluk M."/>
            <person name="Francesc Ferrando Molina F."/>
            <person name="Lopez Del Egido L."/>
            <person name="Lafos M."/>
            <person name="Langarica-Fuentes A."/>
            <person name="Gebre Yohannes G."/>
            <person name="Young M.W."/>
            <person name="Martin P."/>
            <person name="Gantlett R."/>
            <person name="Kenicer G."/>
            <person name="Hawes C."/>
            <person name="Begg G.S."/>
            <person name="Quilliam R.S."/>
            <person name="Squire G.R."/>
            <person name="Poole P.S."/>
            <person name="Young P.W."/>
            <person name="Iannetta P.M."/>
            <person name="James E.K."/>
        </authorList>
    </citation>
    <scope>NUCLEOTIDE SEQUENCE [LARGE SCALE GENOMIC DNA]</scope>
    <source>
        <strain evidence="3 4">JHI366</strain>
    </source>
</reference>
<dbReference type="EMBL" id="WUFT01000003">
    <property type="protein sequence ID" value="NEJ69955.1"/>
    <property type="molecule type" value="Genomic_DNA"/>
</dbReference>
<dbReference type="InterPro" id="IPR001126">
    <property type="entry name" value="UmuC"/>
</dbReference>
<comment type="caution">
    <text evidence="3">The sequence shown here is derived from an EMBL/GenBank/DDBJ whole genome shotgun (WGS) entry which is preliminary data.</text>
</comment>
<proteinExistence type="predicted"/>
<dbReference type="InterPro" id="IPR050356">
    <property type="entry name" value="SulA_CellDiv_inhibitor"/>
</dbReference>
<dbReference type="CDD" id="cd03468">
    <property type="entry name" value="PolY_like"/>
    <property type="match status" value="1"/>
</dbReference>
<keyword evidence="1" id="KW-0227">DNA damage</keyword>
<accession>A0A7K3U9H3</accession>
<dbReference type="Proteomes" id="UP000471753">
    <property type="component" value="Unassembled WGS sequence"/>
</dbReference>
<dbReference type="PANTHER" id="PTHR35369">
    <property type="entry name" value="BLR3025 PROTEIN-RELATED"/>
    <property type="match status" value="1"/>
</dbReference>
<dbReference type="SUPFAM" id="SSF56672">
    <property type="entry name" value="DNA/RNA polymerases"/>
    <property type="match status" value="1"/>
</dbReference>
<evidence type="ECO:0000313" key="3">
    <source>
        <dbReference type="EMBL" id="NEJ69955.1"/>
    </source>
</evidence>
<feature type="domain" description="UmuC" evidence="2">
    <location>
        <begin position="54"/>
        <end position="179"/>
    </location>
</feature>
<dbReference type="InterPro" id="IPR043502">
    <property type="entry name" value="DNA/RNA_pol_sf"/>
</dbReference>
<dbReference type="PANTHER" id="PTHR35369:SF2">
    <property type="entry name" value="BLR3025 PROTEIN"/>
    <property type="match status" value="1"/>
</dbReference>
<dbReference type="GO" id="GO:0006281">
    <property type="term" value="P:DNA repair"/>
    <property type="evidence" value="ECO:0007669"/>
    <property type="project" value="InterPro"/>
</dbReference>
<sequence>MNANFSLSPNQTSFVLQANSQRILALSFPHLPTDRIARRRWGLSWRSKGRPDTPPIVCSGKLNNAMRLTALDELAERLGLKKEQGVAEARAMYPMLEVAEEDPAADRRLLEAIADWCDRYTPLVAFDGKDGLFLDISGCAHLFGGEKALLKDVLSRLFHMGFDARGAISSSSGLSWAASRFGQGGVIEDEETEHVLLPLPVAALRLEAQTVDALKKLGLKYVGDVIDAPRAPLTRRFGPGLLLRLDQALGREEEPVSPRRPVASLSAESRLIEPIGTEEQILAVTRQVAVSLQPSLEARGAGGRVFELVLFRVDGRVFRISVGASQPLREPKFIAGLFSERLQAVYDDLDAGYGFEILRLNVLRHDPFNEAQADFEGDRQGEISLSAFVDRVSARLGADCLQSFQLRESHVPERAVITVPVMDSLPRRKAAQAQEVQLPFRQERPLRLFATPEPVEIMLAEVPDGPPQVFRWRRMQHQVARSEGPERIAMEWWIDGDDAEARDYFRIEDETGHRFWIFRRGFYGRELDPRWFMHGVFA</sequence>
<evidence type="ECO:0000256" key="1">
    <source>
        <dbReference type="ARBA" id="ARBA00022763"/>
    </source>
</evidence>
<protein>
    <submittedName>
        <fullName evidence="3">DNA polymerase Y family protein</fullName>
    </submittedName>
</protein>